<keyword evidence="1" id="KW-1133">Transmembrane helix</keyword>
<dbReference type="STRING" id="1318617.MGM1_3510"/>
<evidence type="ECO:0000313" key="3">
    <source>
        <dbReference type="Proteomes" id="UP000030066"/>
    </source>
</evidence>
<organism evidence="2 3">
    <name type="scientific">Candidatus Malacoplasma girerdii</name>
    <dbReference type="NCBI Taxonomy" id="1318617"/>
    <lineage>
        <taxon>Bacteria</taxon>
        <taxon>Bacillati</taxon>
        <taxon>Mycoplasmatota</taxon>
        <taxon>Mycoplasmoidales</taxon>
        <taxon>Mycoplasmoidaceae</taxon>
        <taxon>Malacoplasma</taxon>
    </lineage>
</organism>
<dbReference type="HOGENOM" id="CLU_211974_0_0_14"/>
<keyword evidence="3" id="KW-1185">Reference proteome</keyword>
<proteinExistence type="predicted"/>
<dbReference type="KEGG" id="mgj:MGM1_3510"/>
<dbReference type="Proteomes" id="UP000030066">
    <property type="component" value="Chromosome"/>
</dbReference>
<reference evidence="2 3" key="1">
    <citation type="journal article" date="2014" name="PLoS ONE">
        <title>An emerging Mycoplasma associated with trichomoniasis, vaginal infection and disease.</title>
        <authorList>
            <consortium name="Vaginal Microbiome Consortium"/>
            <person name="Fettweis J.M."/>
            <person name="Serrano M.G."/>
            <person name="Huang B."/>
            <person name="Brooks J.P."/>
            <person name="Glascock A.L."/>
            <person name="Sheth N.U."/>
            <person name="Strauss J.F.III."/>
            <person name="Jefferson K.K."/>
            <person name="Buck G.A."/>
        </authorList>
    </citation>
    <scope>NUCLEOTIDE SEQUENCE [LARGE SCALE GENOMIC DNA]</scope>
    <source>
        <strain evidence="2 3">VCU_M1</strain>
    </source>
</reference>
<feature type="transmembrane region" description="Helical" evidence="1">
    <location>
        <begin position="31"/>
        <end position="54"/>
    </location>
</feature>
<evidence type="ECO:0000313" key="2">
    <source>
        <dbReference type="EMBL" id="AIV03723.1"/>
    </source>
</evidence>
<dbReference type="AlphaFoldDB" id="A0A097ST07"/>
<name>A0A097ST07_9BACT</name>
<protein>
    <submittedName>
        <fullName evidence="2">Uncharacterized protein</fullName>
    </submittedName>
</protein>
<keyword evidence="1" id="KW-0472">Membrane</keyword>
<keyword evidence="1" id="KW-0812">Transmembrane</keyword>
<accession>A0A097ST07</accession>
<evidence type="ECO:0000256" key="1">
    <source>
        <dbReference type="SAM" id="Phobius"/>
    </source>
</evidence>
<gene>
    <name evidence="2" type="ORF">MGM1_3510</name>
</gene>
<dbReference type="EMBL" id="CP007711">
    <property type="protein sequence ID" value="AIV03723.1"/>
    <property type="molecule type" value="Genomic_DNA"/>
</dbReference>
<sequence>MCVCGLDITTPTGSTEINAIPVKNFVKFLSFISHIYFIKKIAELTAIYFLLFLWCL</sequence>